<name>A0A498NJ65_LABRO</name>
<dbReference type="Proteomes" id="UP000290572">
    <property type="component" value="Unassembled WGS sequence"/>
</dbReference>
<accession>A0A498NJ65</accession>
<keyword evidence="3" id="KW-0862">Zinc</keyword>
<evidence type="ECO:0000256" key="5">
    <source>
        <dbReference type="SAM" id="SignalP"/>
    </source>
</evidence>
<dbReference type="InterPro" id="IPR001820">
    <property type="entry name" value="TIMP"/>
</dbReference>
<keyword evidence="4" id="KW-1015">Disulfide bond</keyword>
<dbReference type="GO" id="GO:0005615">
    <property type="term" value="C:extracellular space"/>
    <property type="evidence" value="ECO:0007669"/>
    <property type="project" value="TreeGrafter"/>
</dbReference>
<dbReference type="Gene3D" id="2.40.50.120">
    <property type="match status" value="1"/>
</dbReference>
<dbReference type="PANTHER" id="PTHR11844">
    <property type="entry name" value="METALLOPROTEASE INHIBITOR"/>
    <property type="match status" value="1"/>
</dbReference>
<feature type="signal peptide" evidence="5">
    <location>
        <begin position="1"/>
        <end position="28"/>
    </location>
</feature>
<keyword evidence="3" id="KW-0479">Metal-binding</keyword>
<evidence type="ECO:0007829" key="8">
    <source>
        <dbReference type="PeptideAtlas" id="A0A498NJ65"/>
    </source>
</evidence>
<reference evidence="6 7" key="1">
    <citation type="submission" date="2018-03" db="EMBL/GenBank/DDBJ databases">
        <title>Draft genome sequence of Rohu Carp (Labeo rohita).</title>
        <authorList>
            <person name="Das P."/>
            <person name="Kushwaha B."/>
            <person name="Joshi C.G."/>
            <person name="Kumar D."/>
            <person name="Nagpure N.S."/>
            <person name="Sahoo L."/>
            <person name="Das S.P."/>
            <person name="Bit A."/>
            <person name="Patnaik S."/>
            <person name="Meher P.K."/>
            <person name="Jayasankar P."/>
            <person name="Koringa P.G."/>
            <person name="Patel N.V."/>
            <person name="Hinsu A.T."/>
            <person name="Kumar R."/>
            <person name="Pandey M."/>
            <person name="Agarwal S."/>
            <person name="Srivastava S."/>
            <person name="Singh M."/>
            <person name="Iquebal M.A."/>
            <person name="Jaiswal S."/>
            <person name="Angadi U.B."/>
            <person name="Kumar N."/>
            <person name="Raza M."/>
            <person name="Shah T.M."/>
            <person name="Rai A."/>
            <person name="Jena J.K."/>
        </authorList>
    </citation>
    <scope>NUCLEOTIDE SEQUENCE [LARGE SCALE GENOMIC DNA]</scope>
    <source>
        <strain evidence="6">DASCIFA01</strain>
        <tissue evidence="6">Testis</tissue>
    </source>
</reference>
<keyword evidence="7" id="KW-1185">Reference proteome</keyword>
<proteinExistence type="evidence at protein level"/>
<evidence type="ECO:0000313" key="6">
    <source>
        <dbReference type="EMBL" id="RXN31962.1"/>
    </source>
</evidence>
<comment type="subcellular location">
    <subcellularLocation>
        <location evidence="1">Secreted</location>
    </subcellularLocation>
</comment>
<dbReference type="GO" id="GO:0002020">
    <property type="term" value="F:protease binding"/>
    <property type="evidence" value="ECO:0007669"/>
    <property type="project" value="TreeGrafter"/>
</dbReference>
<feature type="binding site" evidence="3">
    <location>
        <position position="29"/>
    </location>
    <ligand>
        <name>Zn(2+)</name>
        <dbReference type="ChEBI" id="CHEBI:29105"/>
        <note>ligand shared with metalloproteinase partner</note>
    </ligand>
</feature>
<sequence>MRVPLSAAVTLGLLFFLSVGLNEQVAEGCRCIQRSPQQKYCNSDTVIRANITGQVKSTNSGTTYGIKLIKTFKQTDNKPVQFIHSPQTSCGITLKNGEYLLGVIQAKITGQVKETKLKSYSFEIIKTFKYVDTNPVQFIVSSPGTCGINLQNEEYLLGDLILYWSVPVDQPFISAEVCPFVFYNA</sequence>
<feature type="disulfide bond" evidence="4">
    <location>
        <begin position="29"/>
        <end position="90"/>
    </location>
</feature>
<dbReference type="GO" id="GO:0031012">
    <property type="term" value="C:extracellular matrix"/>
    <property type="evidence" value="ECO:0007669"/>
    <property type="project" value="TreeGrafter"/>
</dbReference>
<protein>
    <submittedName>
        <fullName evidence="6">Metallo ase inhibitor 3-like protein</fullName>
    </submittedName>
</protein>
<keyword evidence="8" id="KW-1267">Proteomics identification</keyword>
<evidence type="ECO:0000313" key="7">
    <source>
        <dbReference type="Proteomes" id="UP000290572"/>
    </source>
</evidence>
<dbReference type="EMBL" id="QBIY01011430">
    <property type="protein sequence ID" value="RXN31962.1"/>
    <property type="molecule type" value="Genomic_DNA"/>
</dbReference>
<dbReference type="STRING" id="84645.A0A498NJ65"/>
<organism evidence="6 7">
    <name type="scientific">Labeo rohita</name>
    <name type="common">Indian major carp</name>
    <name type="synonym">Cyprinus rohita</name>
    <dbReference type="NCBI Taxonomy" id="84645"/>
    <lineage>
        <taxon>Eukaryota</taxon>
        <taxon>Metazoa</taxon>
        <taxon>Chordata</taxon>
        <taxon>Craniata</taxon>
        <taxon>Vertebrata</taxon>
        <taxon>Euteleostomi</taxon>
        <taxon>Actinopterygii</taxon>
        <taxon>Neopterygii</taxon>
        <taxon>Teleostei</taxon>
        <taxon>Ostariophysi</taxon>
        <taxon>Cypriniformes</taxon>
        <taxon>Cyprinidae</taxon>
        <taxon>Labeoninae</taxon>
        <taxon>Labeonini</taxon>
        <taxon>Labeo</taxon>
    </lineage>
</organism>
<dbReference type="GO" id="GO:0008191">
    <property type="term" value="F:metalloendopeptidase inhibitor activity"/>
    <property type="evidence" value="ECO:0007669"/>
    <property type="project" value="InterPro"/>
</dbReference>
<evidence type="ECO:0000256" key="2">
    <source>
        <dbReference type="ARBA" id="ARBA00022525"/>
    </source>
</evidence>
<feature type="chain" id="PRO_5019819976" evidence="5">
    <location>
        <begin position="29"/>
        <end position="185"/>
    </location>
</feature>
<dbReference type="Pfam" id="PF00965">
    <property type="entry name" value="TIMP"/>
    <property type="match status" value="1"/>
</dbReference>
<evidence type="ECO:0000256" key="3">
    <source>
        <dbReference type="PIRSR" id="PIRSR601820-1"/>
    </source>
</evidence>
<gene>
    <name evidence="6" type="ORF">ROHU_016597</name>
</gene>
<dbReference type="InterPro" id="IPR008993">
    <property type="entry name" value="TIMP-like_OB-fold"/>
</dbReference>
<keyword evidence="5" id="KW-0732">Signal</keyword>
<evidence type="ECO:0000256" key="4">
    <source>
        <dbReference type="PIRSR" id="PIRSR601820-3"/>
    </source>
</evidence>
<dbReference type="PANTHER" id="PTHR11844:SF26">
    <property type="entry name" value="METALLOPROTEINASE INHIBITOR 4"/>
    <property type="match status" value="1"/>
</dbReference>
<dbReference type="GO" id="GO:0034097">
    <property type="term" value="P:response to cytokine"/>
    <property type="evidence" value="ECO:0007669"/>
    <property type="project" value="TreeGrafter"/>
</dbReference>
<evidence type="ECO:0000256" key="1">
    <source>
        <dbReference type="ARBA" id="ARBA00004613"/>
    </source>
</evidence>
<dbReference type="GO" id="GO:0051045">
    <property type="term" value="P:negative regulation of membrane protein ectodomain proteolysis"/>
    <property type="evidence" value="ECO:0007669"/>
    <property type="project" value="TreeGrafter"/>
</dbReference>
<dbReference type="GO" id="GO:0046872">
    <property type="term" value="F:metal ion binding"/>
    <property type="evidence" value="ECO:0007669"/>
    <property type="project" value="UniProtKB-KW"/>
</dbReference>
<dbReference type="SUPFAM" id="SSF50242">
    <property type="entry name" value="TIMP-like"/>
    <property type="match status" value="1"/>
</dbReference>
<dbReference type="SMART" id="SM00206">
    <property type="entry name" value="NTR"/>
    <property type="match status" value="1"/>
</dbReference>
<comment type="caution">
    <text evidence="6">The sequence shown here is derived from an EMBL/GenBank/DDBJ whole genome shotgun (WGS) entry which is preliminary data.</text>
</comment>
<dbReference type="GO" id="GO:0009725">
    <property type="term" value="P:response to hormone"/>
    <property type="evidence" value="ECO:0007669"/>
    <property type="project" value="TreeGrafter"/>
</dbReference>
<dbReference type="AlphaFoldDB" id="A0A498NJ65"/>
<keyword evidence="2" id="KW-0964">Secreted</keyword>